<sequence>MNNNDNNEKFIDVESLPVDKGQQVAWENCFQNSNNYVDPKRKKRRGLRMLGRIAGILVLTMVGGAIGSAATYSFMKTNNVAATKQITSYIPQSFTSSTPDAMSAADAFNKVAPAVVIVSTKGSSNSGFMNGEVEGMGSGFIINEEGYILTNYHVIANAKEITVTLSNNTEVSATVVNYDQDRDVAMLKLKDGTKVPAVAELGDSDEVYPGAEVIAIGTPLSKNFAQTLTKGVISGSNRTIDDSGKSVDFIQTDAAINPGNSGGPLVNAKGQVIGINSMKIGSDASGSSTPVEGIGFAIPINEVKNKIDALSKPILNLGIQIREIDSATAKKYDLVEGIYVSSVEEYSPAEKGGLKIGDIIVKCDGKEAKTFDELKTIKESKNAGDTMKIEVIRDKKTVDLSVVLEEKSN</sequence>
<dbReference type="PRINTS" id="PR00834">
    <property type="entry name" value="PROTEASES2C"/>
</dbReference>
<gene>
    <name evidence="8" type="ORF">BCD95_005630</name>
    <name evidence="7" type="ORF">DFH45_001610</name>
    <name evidence="6" type="ORF">LF65_00437</name>
</gene>
<dbReference type="InterPro" id="IPR009003">
    <property type="entry name" value="Peptidase_S1_PA"/>
</dbReference>
<evidence type="ECO:0000313" key="8">
    <source>
        <dbReference type="EMBL" id="NSB17371.1"/>
    </source>
</evidence>
<reference evidence="6" key="2">
    <citation type="submission" date="2016-02" db="EMBL/GenBank/DDBJ databases">
        <title>Genome sequence of Clostridium beijerinckii strain 59B.</title>
        <authorList>
            <person name="Little G.T."/>
            <person name="Minton N.P."/>
        </authorList>
    </citation>
    <scope>NUCLEOTIDE SEQUENCE</scope>
    <source>
        <strain evidence="6">NCIMB 14988</strain>
    </source>
</reference>
<keyword evidence="4" id="KW-0472">Membrane</keyword>
<dbReference type="EC" id="3.4.21.107" evidence="7"/>
<proteinExistence type="inferred from homology"/>
<dbReference type="SUPFAM" id="SSF50156">
    <property type="entry name" value="PDZ domain-like"/>
    <property type="match status" value="1"/>
</dbReference>
<protein>
    <submittedName>
        <fullName evidence="6 7">Serine protease</fullName>
        <ecNumber evidence="7">3.4.21.107</ecNumber>
    </submittedName>
</protein>
<dbReference type="SMART" id="SM00228">
    <property type="entry name" value="PDZ"/>
    <property type="match status" value="1"/>
</dbReference>
<evidence type="ECO:0000313" key="9">
    <source>
        <dbReference type="Proteomes" id="UP000031866"/>
    </source>
</evidence>
<dbReference type="PANTHER" id="PTHR43343">
    <property type="entry name" value="PEPTIDASE S12"/>
    <property type="match status" value="1"/>
</dbReference>
<dbReference type="Gene3D" id="2.30.42.10">
    <property type="match status" value="1"/>
</dbReference>
<feature type="transmembrane region" description="Helical" evidence="4">
    <location>
        <begin position="50"/>
        <end position="75"/>
    </location>
</feature>
<evidence type="ECO:0000256" key="1">
    <source>
        <dbReference type="ARBA" id="ARBA00010541"/>
    </source>
</evidence>
<keyword evidence="4" id="KW-0812">Transmembrane</keyword>
<dbReference type="RefSeq" id="WP_039771779.1">
    <property type="nucleotide sequence ID" value="NZ_CP010086.2"/>
</dbReference>
<comment type="similarity">
    <text evidence="1">Belongs to the peptidase S1C family.</text>
</comment>
<keyword evidence="3 7" id="KW-0378">Hydrolase</keyword>
<evidence type="ECO:0000256" key="2">
    <source>
        <dbReference type="ARBA" id="ARBA00022670"/>
    </source>
</evidence>
<evidence type="ECO:0000313" key="7">
    <source>
        <dbReference type="EMBL" id="NRV08647.1"/>
    </source>
</evidence>
<dbReference type="AlphaFoldDB" id="A0A0B5QFP8"/>
<keyword evidence="2 6" id="KW-0645">Protease</keyword>
<dbReference type="InterPro" id="IPR051201">
    <property type="entry name" value="Chloro_Bact_Ser_Proteases"/>
</dbReference>
<dbReference type="EMBL" id="JABSXK010000001">
    <property type="protein sequence ID" value="NRV08647.1"/>
    <property type="molecule type" value="Genomic_DNA"/>
</dbReference>
<organism evidence="6 9">
    <name type="scientific">Clostridium beijerinckii</name>
    <name type="common">Clostridium MP</name>
    <dbReference type="NCBI Taxonomy" id="1520"/>
    <lineage>
        <taxon>Bacteria</taxon>
        <taxon>Bacillati</taxon>
        <taxon>Bacillota</taxon>
        <taxon>Clostridia</taxon>
        <taxon>Eubacteriales</taxon>
        <taxon>Clostridiaceae</taxon>
        <taxon>Clostridium</taxon>
    </lineage>
</organism>
<dbReference type="GO" id="GO:0004252">
    <property type="term" value="F:serine-type endopeptidase activity"/>
    <property type="evidence" value="ECO:0007669"/>
    <property type="project" value="InterPro"/>
</dbReference>
<dbReference type="OrthoDB" id="9758917at2"/>
<dbReference type="EMBL" id="CP010086">
    <property type="protein sequence ID" value="AJG97081.1"/>
    <property type="molecule type" value="Genomic_DNA"/>
</dbReference>
<evidence type="ECO:0000259" key="5">
    <source>
        <dbReference type="PROSITE" id="PS50106"/>
    </source>
</evidence>
<dbReference type="InterPro" id="IPR001478">
    <property type="entry name" value="PDZ"/>
</dbReference>
<dbReference type="InterPro" id="IPR036034">
    <property type="entry name" value="PDZ_sf"/>
</dbReference>
<name>A0A0B5QFP8_CLOBE</name>
<keyword evidence="4" id="KW-1133">Transmembrane helix</keyword>
<feature type="domain" description="PDZ" evidence="5">
    <location>
        <begin position="297"/>
        <end position="395"/>
    </location>
</feature>
<evidence type="ECO:0000313" key="6">
    <source>
        <dbReference type="EMBL" id="AJG97081.1"/>
    </source>
</evidence>
<dbReference type="Proteomes" id="UP000822184">
    <property type="component" value="Unassembled WGS sequence"/>
</dbReference>
<reference evidence="8" key="3">
    <citation type="submission" date="2020-06" db="EMBL/GenBank/DDBJ databases">
        <title>Genomic insights into acetone-butanol-ethanol (ABE) fermentation by sequencing solventogenic clostridia strains.</title>
        <authorList>
            <person name="Brown S."/>
        </authorList>
    </citation>
    <scope>NUCLEOTIDE SEQUENCE</scope>
    <source>
        <strain evidence="8">DJ123</strain>
        <strain evidence="7">DJ126</strain>
    </source>
</reference>
<dbReference type="Gene3D" id="2.40.10.10">
    <property type="entry name" value="Trypsin-like serine proteases"/>
    <property type="match status" value="2"/>
</dbReference>
<dbReference type="GO" id="GO:0006508">
    <property type="term" value="P:proteolysis"/>
    <property type="evidence" value="ECO:0007669"/>
    <property type="project" value="UniProtKB-KW"/>
</dbReference>
<evidence type="ECO:0000256" key="3">
    <source>
        <dbReference type="ARBA" id="ARBA00022801"/>
    </source>
</evidence>
<dbReference type="SUPFAM" id="SSF50494">
    <property type="entry name" value="Trypsin-like serine proteases"/>
    <property type="match status" value="1"/>
</dbReference>
<dbReference type="PANTHER" id="PTHR43343:SF3">
    <property type="entry name" value="PROTEASE DO-LIKE 8, CHLOROPLASTIC"/>
    <property type="match status" value="1"/>
</dbReference>
<dbReference type="KEGG" id="cbei:LF65_00437"/>
<dbReference type="EMBL" id="JABTDW010000001">
    <property type="protein sequence ID" value="NSB17371.1"/>
    <property type="molecule type" value="Genomic_DNA"/>
</dbReference>
<dbReference type="STRING" id="1520.LF65_00437"/>
<dbReference type="Pfam" id="PF13365">
    <property type="entry name" value="Trypsin_2"/>
    <property type="match status" value="1"/>
</dbReference>
<reference evidence="9" key="1">
    <citation type="submission" date="2014-12" db="EMBL/GenBank/DDBJ databases">
        <title>Genome sequence of Clostridium beijerinckii strain 59B.</title>
        <authorList>
            <person name="Little G.T."/>
            <person name="Minton N.P."/>
        </authorList>
    </citation>
    <scope>NUCLEOTIDE SEQUENCE [LARGE SCALE GENOMIC DNA]</scope>
    <source>
        <strain evidence="9">59B</strain>
    </source>
</reference>
<dbReference type="Pfam" id="PF13180">
    <property type="entry name" value="PDZ_2"/>
    <property type="match status" value="1"/>
</dbReference>
<dbReference type="InterPro" id="IPR043504">
    <property type="entry name" value="Peptidase_S1_PA_chymotrypsin"/>
</dbReference>
<evidence type="ECO:0000256" key="4">
    <source>
        <dbReference type="SAM" id="Phobius"/>
    </source>
</evidence>
<dbReference type="InterPro" id="IPR001940">
    <property type="entry name" value="Peptidase_S1C"/>
</dbReference>
<dbReference type="Proteomes" id="UP000821656">
    <property type="component" value="Unassembled WGS sequence"/>
</dbReference>
<dbReference type="PROSITE" id="PS50106">
    <property type="entry name" value="PDZ"/>
    <property type="match status" value="1"/>
</dbReference>
<accession>A0A0B5QFP8</accession>
<dbReference type="Proteomes" id="UP000031866">
    <property type="component" value="Chromosome"/>
</dbReference>